<evidence type="ECO:0000313" key="1">
    <source>
        <dbReference type="EMBL" id="TWW09064.1"/>
    </source>
</evidence>
<accession>A0A5C6M7H7</accession>
<gene>
    <name evidence="1" type="ORF">E3A20_18070</name>
</gene>
<reference evidence="1 2" key="1">
    <citation type="submission" date="2019-08" db="EMBL/GenBank/DDBJ databases">
        <title>100 year-old enigma solved: identification of Planctomyces bekefii, the type genus and species of the phylum Planctomycetes.</title>
        <authorList>
            <person name="Svetlana D.N."/>
            <person name="Overmann J."/>
        </authorList>
    </citation>
    <scope>NUCLEOTIDE SEQUENCE [LARGE SCALE GENOMIC DNA]</scope>
    <source>
        <strain evidence="1">Phe10_nw2017</strain>
    </source>
</reference>
<sequence length="118" mass="12554">MALNAQTVGFLLDHCSQTHQKVRYGILGACLAGGFAGENTEPRHYGMAVTAILNALFQGPAPDASWVVNGHGLPTGYPAWPNNAFHPAWHLGAPAHATALELMGWLDQTLPGWRDAVA</sequence>
<reference evidence="1 2" key="2">
    <citation type="submission" date="2019-08" db="EMBL/GenBank/DDBJ databases">
        <authorList>
            <person name="Henke P."/>
        </authorList>
    </citation>
    <scope>NUCLEOTIDE SEQUENCE [LARGE SCALE GENOMIC DNA]</scope>
    <source>
        <strain evidence="1">Phe10_nw2017</strain>
    </source>
</reference>
<organism evidence="1 2">
    <name type="scientific">Planctomyces bekefii</name>
    <dbReference type="NCBI Taxonomy" id="1653850"/>
    <lineage>
        <taxon>Bacteria</taxon>
        <taxon>Pseudomonadati</taxon>
        <taxon>Planctomycetota</taxon>
        <taxon>Planctomycetia</taxon>
        <taxon>Planctomycetales</taxon>
        <taxon>Planctomycetaceae</taxon>
        <taxon>Planctomyces</taxon>
    </lineage>
</organism>
<proteinExistence type="predicted"/>
<evidence type="ECO:0000313" key="2">
    <source>
        <dbReference type="Proteomes" id="UP000321083"/>
    </source>
</evidence>
<dbReference type="AlphaFoldDB" id="A0A5C6M7H7"/>
<comment type="caution">
    <text evidence="1">The sequence shown here is derived from an EMBL/GenBank/DDBJ whole genome shotgun (WGS) entry which is preliminary data.</text>
</comment>
<name>A0A5C6M7H7_9PLAN</name>
<protein>
    <submittedName>
        <fullName evidence="1">Uncharacterized protein</fullName>
    </submittedName>
</protein>
<keyword evidence="2" id="KW-1185">Reference proteome</keyword>
<dbReference type="Proteomes" id="UP000321083">
    <property type="component" value="Unassembled WGS sequence"/>
</dbReference>
<dbReference type="EMBL" id="SRHE01000402">
    <property type="protein sequence ID" value="TWW09064.1"/>
    <property type="molecule type" value="Genomic_DNA"/>
</dbReference>